<comment type="caution">
    <text evidence="1">The sequence shown here is derived from an EMBL/GenBank/DDBJ whole genome shotgun (WGS) entry which is preliminary data.</text>
</comment>
<organism evidence="1 2">
    <name type="scientific">Aquimarina muelleri</name>
    <dbReference type="NCBI Taxonomy" id="279356"/>
    <lineage>
        <taxon>Bacteria</taxon>
        <taxon>Pseudomonadati</taxon>
        <taxon>Bacteroidota</taxon>
        <taxon>Flavobacteriia</taxon>
        <taxon>Flavobacteriales</taxon>
        <taxon>Flavobacteriaceae</taxon>
        <taxon>Aquimarina</taxon>
    </lineage>
</organism>
<accession>A0A918JY86</accession>
<keyword evidence="2" id="KW-1185">Reference proteome</keyword>
<evidence type="ECO:0000313" key="1">
    <source>
        <dbReference type="EMBL" id="GGX36409.1"/>
    </source>
</evidence>
<dbReference type="RefSeq" id="WP_189457663.1">
    <property type="nucleotide sequence ID" value="NZ_BMWS01000093.1"/>
</dbReference>
<gene>
    <name evidence="1" type="ORF">GCM10007384_39840</name>
</gene>
<reference evidence="1 2" key="1">
    <citation type="journal article" date="2014" name="Int. J. Syst. Evol. Microbiol.">
        <title>Complete genome sequence of Corynebacterium casei LMG S-19264T (=DSM 44701T), isolated from a smear-ripened cheese.</title>
        <authorList>
            <consortium name="US DOE Joint Genome Institute (JGI-PGF)"/>
            <person name="Walter F."/>
            <person name="Albersmeier A."/>
            <person name="Kalinowski J."/>
            <person name="Ruckert C."/>
        </authorList>
    </citation>
    <scope>NUCLEOTIDE SEQUENCE [LARGE SCALE GENOMIC DNA]</scope>
    <source>
        <strain evidence="1 2">KCTC 12285</strain>
    </source>
</reference>
<dbReference type="EMBL" id="BMWS01000093">
    <property type="protein sequence ID" value="GGX36409.1"/>
    <property type="molecule type" value="Genomic_DNA"/>
</dbReference>
<name>A0A918JY86_9FLAO</name>
<dbReference type="Proteomes" id="UP000601108">
    <property type="component" value="Unassembled WGS sequence"/>
</dbReference>
<proteinExistence type="predicted"/>
<protein>
    <submittedName>
        <fullName evidence="1">Uncharacterized protein</fullName>
    </submittedName>
</protein>
<evidence type="ECO:0000313" key="2">
    <source>
        <dbReference type="Proteomes" id="UP000601108"/>
    </source>
</evidence>
<sequence>MENKFIVKTSPEISKNLTINILSKYNTGEEEFFTFFEKGKEYKINNTKDVETYLFYLNYKDSLYISKISGKNPTNFRFLYVKEISIIEKNENLFATFLLYEDEKNENLHQYKLIPRDSIKNELKKFNSIKKSNWRH</sequence>
<dbReference type="AlphaFoldDB" id="A0A918JY86"/>